<dbReference type="AlphaFoldDB" id="A0A1C2D272"/>
<reference evidence="3" key="4">
    <citation type="submission" date="2023-05" db="EMBL/GenBank/DDBJ databases">
        <title>Cataloging the Phylogenetic Diversity of Human Bladder Bacteria.</title>
        <authorList>
            <person name="Du J."/>
        </authorList>
    </citation>
    <scope>NUCLEOTIDE SEQUENCE</scope>
    <source>
        <strain evidence="3">UMB9226</strain>
    </source>
</reference>
<proteinExistence type="predicted"/>
<dbReference type="EMBL" id="JASOGN010000024">
    <property type="protein sequence ID" value="MDK6502900.1"/>
    <property type="molecule type" value="Genomic_DNA"/>
</dbReference>
<accession>A0A1C2D272</accession>
<evidence type="ECO:0000313" key="2">
    <source>
        <dbReference type="EMBL" id="HJF10147.1"/>
    </source>
</evidence>
<evidence type="ECO:0000256" key="1">
    <source>
        <dbReference type="SAM" id="SignalP"/>
    </source>
</evidence>
<feature type="signal peptide" evidence="1">
    <location>
        <begin position="1"/>
        <end position="29"/>
    </location>
</feature>
<sequence>MKLKNFLTALVSTFALTALLDTASVTVNAANNNSDKTVAAKQVEKHYVIKNAPKISKWGYILNVNSSALPIFVGKGNYQKLLNNPYFKGTKNISPKKIKNVRFKVAKIMIFKNVNGTPEYLVTSKNHKYNAWTPNAGLQYYDIHSKSLQSVIRPLKRIKSRDFEGLNRKKTVKDTRSRITKNKRDFGLAVKAAKRLKGKQRKFVLGSLQQMRQDDGIRNVMQEKQDNVLLWTIN</sequence>
<dbReference type="EMBL" id="CP047142">
    <property type="protein sequence ID" value="QHQ67190.1"/>
    <property type="molecule type" value="Genomic_DNA"/>
</dbReference>
<reference evidence="2" key="3">
    <citation type="submission" date="2021-09" db="EMBL/GenBank/DDBJ databases">
        <authorList>
            <person name="Gilroy R."/>
        </authorList>
    </citation>
    <scope>NUCLEOTIDE SEQUENCE</scope>
    <source>
        <strain evidence="2">CHK194-22301</strain>
    </source>
</reference>
<keyword evidence="1" id="KW-0732">Signal</keyword>
<evidence type="ECO:0000313" key="5">
    <source>
        <dbReference type="Proteomes" id="UP000464915"/>
    </source>
</evidence>
<reference evidence="4 5" key="1">
    <citation type="submission" date="2019-12" db="EMBL/GenBank/DDBJ databases">
        <title>Complete Genome Sequences of Lactobacillus strains, C25 and P38, Isolated from Chicken Cecum.</title>
        <authorList>
            <person name="Hassan H.M."/>
            <person name="Mendoza M."/>
            <person name="Rezvani M."/>
            <person name="Koci M.D."/>
            <person name="Dickey A.N."/>
            <person name="Scholl E.H."/>
        </authorList>
    </citation>
    <scope>NUCLEOTIDE SEQUENCE [LARGE SCALE GENOMIC DNA]</scope>
    <source>
        <strain evidence="4 5">C25</strain>
    </source>
</reference>
<dbReference type="Proteomes" id="UP000784793">
    <property type="component" value="Unassembled WGS sequence"/>
</dbReference>
<organism evidence="2 6">
    <name type="scientific">Lactobacillus crispatus</name>
    <dbReference type="NCBI Taxonomy" id="47770"/>
    <lineage>
        <taxon>Bacteria</taxon>
        <taxon>Bacillati</taxon>
        <taxon>Bacillota</taxon>
        <taxon>Bacilli</taxon>
        <taxon>Lactobacillales</taxon>
        <taxon>Lactobacillaceae</taxon>
        <taxon>Lactobacillus</taxon>
    </lineage>
</organism>
<dbReference type="Proteomes" id="UP000464915">
    <property type="component" value="Chromosome"/>
</dbReference>
<evidence type="ECO:0000313" key="4">
    <source>
        <dbReference type="EMBL" id="QHQ67190.1"/>
    </source>
</evidence>
<name>A0A1C2D272_9LACO</name>
<dbReference type="RefSeq" id="WP_023487857.1">
    <property type="nucleotide sequence ID" value="NZ_CABMHY010000002.1"/>
</dbReference>
<reference evidence="2" key="2">
    <citation type="journal article" date="2021" name="PeerJ">
        <title>Extensive microbial diversity within the chicken gut microbiome revealed by metagenomics and culture.</title>
        <authorList>
            <person name="Gilroy R."/>
            <person name="Ravi A."/>
            <person name="Getino M."/>
            <person name="Pursley I."/>
            <person name="Horton D.L."/>
            <person name="Alikhan N.F."/>
            <person name="Baker D."/>
            <person name="Gharbi K."/>
            <person name="Hall N."/>
            <person name="Watson M."/>
            <person name="Adriaenssens E.M."/>
            <person name="Foster-Nyarko E."/>
            <person name="Jarju S."/>
            <person name="Secka A."/>
            <person name="Antonio M."/>
            <person name="Oren A."/>
            <person name="Chaudhuri R.R."/>
            <person name="La Ragione R."/>
            <person name="Hildebrand F."/>
            <person name="Pallen M.J."/>
        </authorList>
    </citation>
    <scope>NUCLEOTIDE SEQUENCE</scope>
    <source>
        <strain evidence="2">CHK194-22301</strain>
    </source>
</reference>
<accession>A0A6P1TWQ9</accession>
<evidence type="ECO:0000313" key="6">
    <source>
        <dbReference type="Proteomes" id="UP000784793"/>
    </source>
</evidence>
<feature type="chain" id="PRO_5008659010" evidence="1">
    <location>
        <begin position="30"/>
        <end position="234"/>
    </location>
</feature>
<protein>
    <submittedName>
        <fullName evidence="2">Uncharacterized protein</fullName>
    </submittedName>
</protein>
<dbReference type="EMBL" id="DYXB01000080">
    <property type="protein sequence ID" value="HJF10147.1"/>
    <property type="molecule type" value="Genomic_DNA"/>
</dbReference>
<gene>
    <name evidence="4" type="ORF">GSR61_00330</name>
    <name evidence="2" type="ORF">K8V23_05070</name>
    <name evidence="3" type="ORF">QP235_06770</name>
</gene>
<dbReference type="Proteomes" id="UP001230300">
    <property type="component" value="Unassembled WGS sequence"/>
</dbReference>
<evidence type="ECO:0000313" key="3">
    <source>
        <dbReference type="EMBL" id="MDK6502900.1"/>
    </source>
</evidence>